<dbReference type="GeneID" id="25913062"/>
<dbReference type="EMBL" id="KQ243991">
    <property type="protein sequence ID" value="KNC74904.1"/>
    <property type="molecule type" value="Genomic_DNA"/>
</dbReference>
<reference evidence="1 2" key="1">
    <citation type="submission" date="2011-02" db="EMBL/GenBank/DDBJ databases">
        <title>The Genome Sequence of Sphaeroforma arctica JP610.</title>
        <authorList>
            <consortium name="The Broad Institute Genome Sequencing Platform"/>
            <person name="Russ C."/>
            <person name="Cuomo C."/>
            <person name="Young S.K."/>
            <person name="Zeng Q."/>
            <person name="Gargeya S."/>
            <person name="Alvarado L."/>
            <person name="Berlin A."/>
            <person name="Chapman S.B."/>
            <person name="Chen Z."/>
            <person name="Freedman E."/>
            <person name="Gellesch M."/>
            <person name="Goldberg J."/>
            <person name="Griggs A."/>
            <person name="Gujja S."/>
            <person name="Heilman E."/>
            <person name="Heiman D."/>
            <person name="Howarth C."/>
            <person name="Mehta T."/>
            <person name="Neiman D."/>
            <person name="Pearson M."/>
            <person name="Roberts A."/>
            <person name="Saif S."/>
            <person name="Shea T."/>
            <person name="Shenoy N."/>
            <person name="Sisk P."/>
            <person name="Stolte C."/>
            <person name="Sykes S."/>
            <person name="White J."/>
            <person name="Yandava C."/>
            <person name="Burger G."/>
            <person name="Gray M.W."/>
            <person name="Holland P.W.H."/>
            <person name="King N."/>
            <person name="Lang F.B.F."/>
            <person name="Roger A.J."/>
            <person name="Ruiz-Trillo I."/>
            <person name="Haas B."/>
            <person name="Nusbaum C."/>
            <person name="Birren B."/>
        </authorList>
    </citation>
    <scope>NUCLEOTIDE SEQUENCE [LARGE SCALE GENOMIC DNA]</scope>
    <source>
        <strain evidence="1 2">JP610</strain>
    </source>
</reference>
<dbReference type="Proteomes" id="UP000054560">
    <property type="component" value="Unassembled WGS sequence"/>
</dbReference>
<evidence type="ECO:0000313" key="2">
    <source>
        <dbReference type="Proteomes" id="UP000054560"/>
    </source>
</evidence>
<keyword evidence="2" id="KW-1185">Reference proteome</keyword>
<dbReference type="AlphaFoldDB" id="A0A0L0FDQ8"/>
<protein>
    <submittedName>
        <fullName evidence="1">Uncharacterized protein</fullName>
    </submittedName>
</protein>
<proteinExistence type="predicted"/>
<gene>
    <name evidence="1" type="ORF">SARC_12558</name>
</gene>
<organism evidence="1 2">
    <name type="scientific">Sphaeroforma arctica JP610</name>
    <dbReference type="NCBI Taxonomy" id="667725"/>
    <lineage>
        <taxon>Eukaryota</taxon>
        <taxon>Ichthyosporea</taxon>
        <taxon>Ichthyophonida</taxon>
        <taxon>Sphaeroforma</taxon>
    </lineage>
</organism>
<name>A0A0L0FDQ8_9EUKA</name>
<evidence type="ECO:0000313" key="1">
    <source>
        <dbReference type="EMBL" id="KNC74904.1"/>
    </source>
</evidence>
<dbReference type="RefSeq" id="XP_014148806.1">
    <property type="nucleotide sequence ID" value="XM_014293331.1"/>
</dbReference>
<sequence length="358" mass="39120">MQITSESGPTEPPCPQMGFQDQLYLNFTTAGETCGGTTCQSRGEAIAQVHWENTVSNIGSDCAKADQILTQSLAVAPATPKCINEAFVAKIQALYIKKFDSCVVECQGHGKEDGVRLGKQICSLADLFADDEGESLVITICSQEEQDACEFKLEGNALENCQSNYYNSKNDEYYQQLKAGCSISIGPDQPTNSPTPTPKLDPKCADKGKALGEDAWTQARRQVGDTCHDIDMAFADVSKAARTKPACQYEAYLDAVSDMYTQAQKSCINKCEGYGETRGQNTADQFCRVTALFSDDEGEEITVFVCNEEEKKACYAAFDARVEDTAECSERLDNADGKTKDFYDEVQDVCEISIGPDQ</sequence>
<accession>A0A0L0FDQ8</accession>